<name>A0ABW9YLZ0_9GAMM</name>
<dbReference type="SUPFAM" id="SSF53383">
    <property type="entry name" value="PLP-dependent transferases"/>
    <property type="match status" value="1"/>
</dbReference>
<comment type="similarity">
    <text evidence="1">In the C-terminal section; belongs to the class-I pyridoxal-phosphate-dependent aminotransferase family.</text>
</comment>
<dbReference type="InterPro" id="IPR000524">
    <property type="entry name" value="Tscrpt_reg_HTH_GntR"/>
</dbReference>
<dbReference type="InterPro" id="IPR051446">
    <property type="entry name" value="HTH_trans_reg/aminotransferase"/>
</dbReference>
<organism evidence="7 8">
    <name type="scientific">Photobacterium alginatilyticum</name>
    <dbReference type="NCBI Taxonomy" id="1775171"/>
    <lineage>
        <taxon>Bacteria</taxon>
        <taxon>Pseudomonadati</taxon>
        <taxon>Pseudomonadota</taxon>
        <taxon>Gammaproteobacteria</taxon>
        <taxon>Vibrionales</taxon>
        <taxon>Vibrionaceae</taxon>
        <taxon>Photobacterium</taxon>
    </lineage>
</organism>
<dbReference type="PROSITE" id="PS50949">
    <property type="entry name" value="HTH_GNTR"/>
    <property type="match status" value="1"/>
</dbReference>
<keyword evidence="8" id="KW-1185">Reference proteome</keyword>
<dbReference type="EMBL" id="RSEJ01000024">
    <property type="protein sequence ID" value="NBI54834.1"/>
    <property type="molecule type" value="Genomic_DNA"/>
</dbReference>
<evidence type="ECO:0000256" key="4">
    <source>
        <dbReference type="ARBA" id="ARBA00023125"/>
    </source>
</evidence>
<keyword evidence="7" id="KW-0808">Transferase</keyword>
<dbReference type="GO" id="GO:0008483">
    <property type="term" value="F:transaminase activity"/>
    <property type="evidence" value="ECO:0007669"/>
    <property type="project" value="UniProtKB-KW"/>
</dbReference>
<evidence type="ECO:0000256" key="2">
    <source>
        <dbReference type="ARBA" id="ARBA00022898"/>
    </source>
</evidence>
<dbReference type="CDD" id="cd07377">
    <property type="entry name" value="WHTH_GntR"/>
    <property type="match status" value="1"/>
</dbReference>
<comment type="caution">
    <text evidence="7">The sequence shown here is derived from an EMBL/GenBank/DDBJ whole genome shotgun (WGS) entry which is preliminary data.</text>
</comment>
<proteinExistence type="inferred from homology"/>
<sequence length="565" mass="63785">MINFDSMLTFQLLAIWCYQQGTLKICSTWHIIKITNQARISHAFNSINLIFTNKLTYKTALIKPYKTQIKIDILSIKGTVNLTFKKDTFKSYTTIVDIVKHHILSKTWLPGDRISSVRVMSKAQGLSPMTVLKAYEFLESEGWVYAKPRAGYYVSAHLNQIFSFESNPKTENTEPKIIESSYIAIELLNASKEQRFTHFGSAFPDPKLFPIKKLGSMMGQSARKQSTLERCNDLSPGNSDLRRLIAHRYIRNGINISADDIIITSGAMDALRLSITSVTKPGDIVAIESPSFYGSLHTLKQLGLNLVEIPSVTGCGVNIDELEKTIENNNISAFVFMSNFQSPSGKTISIEKKKSIYRLLAAKNIPIIEDDVYSELYFTENKPLPIKAFDTHGIVLHCSSFSKSLAPGFKVGWVVAGTYVKTLQRNQILSSTSAGIPNQSALAAYLQYGGYDAHLRRLRLVLEQRKKQAVKLVKDYFHPETTLSPPSGGYFLWLEFPKEINTSFLFKTLLEKHQISIAPGMIFSRDNKFKHCLRLNFSYEWNEKNINSLKTLANNINILIDNKTS</sequence>
<dbReference type="InterPro" id="IPR015422">
    <property type="entry name" value="PyrdxlP-dep_Trfase_small"/>
</dbReference>
<accession>A0ABW9YLZ0</accession>
<dbReference type="InterPro" id="IPR015424">
    <property type="entry name" value="PyrdxlP-dep_Trfase"/>
</dbReference>
<evidence type="ECO:0000256" key="1">
    <source>
        <dbReference type="ARBA" id="ARBA00005384"/>
    </source>
</evidence>
<keyword evidence="4" id="KW-0238">DNA-binding</keyword>
<keyword evidence="2" id="KW-0663">Pyridoxal phosphate</keyword>
<gene>
    <name evidence="7" type="ORF">EIZ48_20155</name>
</gene>
<evidence type="ECO:0000256" key="5">
    <source>
        <dbReference type="ARBA" id="ARBA00023163"/>
    </source>
</evidence>
<evidence type="ECO:0000259" key="6">
    <source>
        <dbReference type="PROSITE" id="PS50949"/>
    </source>
</evidence>
<reference evidence="7 8" key="1">
    <citation type="journal article" date="2017" name="Int. J. Syst. Evol. Microbiol.">
        <title>Photobacterium alginatilyticum sp. nov., a marine bacterium isolated from bottom seawater.</title>
        <authorList>
            <person name="Wang X."/>
            <person name="Wang Y."/>
            <person name="Yang X."/>
            <person name="Sun H."/>
            <person name="Li B."/>
            <person name="Zhang X.H."/>
        </authorList>
    </citation>
    <scope>NUCLEOTIDE SEQUENCE [LARGE SCALE GENOMIC DNA]</scope>
    <source>
        <strain evidence="7 8">P03D4</strain>
    </source>
</reference>
<dbReference type="PANTHER" id="PTHR46577">
    <property type="entry name" value="HTH-TYPE TRANSCRIPTIONAL REGULATORY PROTEIN GABR"/>
    <property type="match status" value="1"/>
</dbReference>
<protein>
    <submittedName>
        <fullName evidence="7">PLP-dependent aminotransferase family protein</fullName>
    </submittedName>
</protein>
<dbReference type="PANTHER" id="PTHR46577:SF2">
    <property type="entry name" value="TRANSCRIPTIONAL REGULATORY PROTEIN"/>
    <property type="match status" value="1"/>
</dbReference>
<keyword evidence="7" id="KW-0032">Aminotransferase</keyword>
<evidence type="ECO:0000256" key="3">
    <source>
        <dbReference type="ARBA" id="ARBA00023015"/>
    </source>
</evidence>
<keyword evidence="5" id="KW-0804">Transcription</keyword>
<dbReference type="Pfam" id="PF00392">
    <property type="entry name" value="GntR"/>
    <property type="match status" value="1"/>
</dbReference>
<dbReference type="RefSeq" id="WP_160655417.1">
    <property type="nucleotide sequence ID" value="NZ_RSEJ01000024.1"/>
</dbReference>
<dbReference type="InterPro" id="IPR015421">
    <property type="entry name" value="PyrdxlP-dep_Trfase_major"/>
</dbReference>
<dbReference type="Gene3D" id="1.10.10.10">
    <property type="entry name" value="Winged helix-like DNA-binding domain superfamily/Winged helix DNA-binding domain"/>
    <property type="match status" value="1"/>
</dbReference>
<dbReference type="CDD" id="cd00609">
    <property type="entry name" value="AAT_like"/>
    <property type="match status" value="1"/>
</dbReference>
<feature type="domain" description="HTH gntR-type" evidence="6">
    <location>
        <begin position="89"/>
        <end position="157"/>
    </location>
</feature>
<evidence type="ECO:0000313" key="7">
    <source>
        <dbReference type="EMBL" id="NBI54834.1"/>
    </source>
</evidence>
<dbReference type="Gene3D" id="3.40.640.10">
    <property type="entry name" value="Type I PLP-dependent aspartate aminotransferase-like (Major domain)"/>
    <property type="match status" value="1"/>
</dbReference>
<dbReference type="Gene3D" id="3.90.1150.10">
    <property type="entry name" value="Aspartate Aminotransferase, domain 1"/>
    <property type="match status" value="1"/>
</dbReference>
<evidence type="ECO:0000313" key="8">
    <source>
        <dbReference type="Proteomes" id="UP000738517"/>
    </source>
</evidence>
<dbReference type="InterPro" id="IPR036390">
    <property type="entry name" value="WH_DNA-bd_sf"/>
</dbReference>
<dbReference type="InterPro" id="IPR004839">
    <property type="entry name" value="Aminotransferase_I/II_large"/>
</dbReference>
<dbReference type="SMART" id="SM00345">
    <property type="entry name" value="HTH_GNTR"/>
    <property type="match status" value="1"/>
</dbReference>
<dbReference type="SUPFAM" id="SSF46785">
    <property type="entry name" value="Winged helix' DNA-binding domain"/>
    <property type="match status" value="1"/>
</dbReference>
<dbReference type="Pfam" id="PF00155">
    <property type="entry name" value="Aminotran_1_2"/>
    <property type="match status" value="1"/>
</dbReference>
<dbReference type="Proteomes" id="UP000738517">
    <property type="component" value="Unassembled WGS sequence"/>
</dbReference>
<keyword evidence="3" id="KW-0805">Transcription regulation</keyword>
<dbReference type="InterPro" id="IPR036388">
    <property type="entry name" value="WH-like_DNA-bd_sf"/>
</dbReference>